<evidence type="ECO:0000313" key="4">
    <source>
        <dbReference type="Proteomes" id="UP001159364"/>
    </source>
</evidence>
<dbReference type="InterPro" id="IPR000157">
    <property type="entry name" value="TIR_dom"/>
</dbReference>
<dbReference type="PROSITE" id="PS50104">
    <property type="entry name" value="TIR"/>
    <property type="match status" value="1"/>
</dbReference>
<dbReference type="PANTHER" id="PTHR32009:SF155">
    <property type="entry name" value="DISEASE RESISTANCE PROTEIN (TIR-NBS-LRR CLASS)"/>
    <property type="match status" value="1"/>
</dbReference>
<gene>
    <name evidence="3" type="ORF">K2173_009026</name>
</gene>
<keyword evidence="1" id="KW-0520">NAD</keyword>
<dbReference type="Gene3D" id="3.40.50.10140">
    <property type="entry name" value="Toll/interleukin-1 receptor homology (TIR) domain"/>
    <property type="match status" value="1"/>
</dbReference>
<sequence length="173" mass="20160">MANYIQRKQDVFLSFRGEDTRNGFTSHLFSALCNAQVETFMDDNSLERGEQISSSLQKAIEESKVSVIIFSQNYAGSRWCLGELVKILKCKKEQQQIVVPVFYEIESSNVRHQTETYKDAFKKHEERYKEDKNKIRKWREALTEAANLSGCYTISIDKVIRKIKKITIFNDSN</sequence>
<keyword evidence="4" id="KW-1185">Reference proteome</keyword>
<evidence type="ECO:0000259" key="2">
    <source>
        <dbReference type="PROSITE" id="PS50104"/>
    </source>
</evidence>
<dbReference type="SUPFAM" id="SSF52200">
    <property type="entry name" value="Toll/Interleukin receptor TIR domain"/>
    <property type="match status" value="1"/>
</dbReference>
<dbReference type="Pfam" id="PF01582">
    <property type="entry name" value="TIR"/>
    <property type="match status" value="1"/>
</dbReference>
<dbReference type="AlphaFoldDB" id="A0AAV8TV34"/>
<accession>A0AAV8TV34</accession>
<dbReference type="GO" id="GO:0007165">
    <property type="term" value="P:signal transduction"/>
    <property type="evidence" value="ECO:0007669"/>
    <property type="project" value="InterPro"/>
</dbReference>
<comment type="caution">
    <text evidence="3">The sequence shown here is derived from an EMBL/GenBank/DDBJ whole genome shotgun (WGS) entry which is preliminary data.</text>
</comment>
<dbReference type="FunFam" id="3.40.50.10140:FF:000007">
    <property type="entry name" value="Disease resistance protein (TIR-NBS-LRR class)"/>
    <property type="match status" value="1"/>
</dbReference>
<dbReference type="Proteomes" id="UP001159364">
    <property type="component" value="Linkage Group LG03"/>
</dbReference>
<dbReference type="SMART" id="SM00255">
    <property type="entry name" value="TIR"/>
    <property type="match status" value="1"/>
</dbReference>
<reference evidence="3 4" key="1">
    <citation type="submission" date="2021-09" db="EMBL/GenBank/DDBJ databases">
        <title>Genomic insights and catalytic innovation underlie evolution of tropane alkaloids biosynthesis.</title>
        <authorList>
            <person name="Wang Y.-J."/>
            <person name="Tian T."/>
            <person name="Huang J.-P."/>
            <person name="Huang S.-X."/>
        </authorList>
    </citation>
    <scope>NUCLEOTIDE SEQUENCE [LARGE SCALE GENOMIC DNA]</scope>
    <source>
        <strain evidence="3">KIB-2018</strain>
        <tissue evidence="3">Leaf</tissue>
    </source>
</reference>
<proteinExistence type="predicted"/>
<dbReference type="PANTHER" id="PTHR32009">
    <property type="entry name" value="TMV RESISTANCE PROTEIN N-LIKE"/>
    <property type="match status" value="1"/>
</dbReference>
<name>A0AAV8TV34_9ROSI</name>
<dbReference type="InterPro" id="IPR035897">
    <property type="entry name" value="Toll_tir_struct_dom_sf"/>
</dbReference>
<feature type="domain" description="TIR" evidence="2">
    <location>
        <begin position="7"/>
        <end position="167"/>
    </location>
</feature>
<evidence type="ECO:0000313" key="3">
    <source>
        <dbReference type="EMBL" id="KAJ8769944.1"/>
    </source>
</evidence>
<protein>
    <recommendedName>
        <fullName evidence="2">TIR domain-containing protein</fullName>
    </recommendedName>
</protein>
<dbReference type="EMBL" id="JAIWQS010000003">
    <property type="protein sequence ID" value="KAJ8769944.1"/>
    <property type="molecule type" value="Genomic_DNA"/>
</dbReference>
<organism evidence="3 4">
    <name type="scientific">Erythroxylum novogranatense</name>
    <dbReference type="NCBI Taxonomy" id="1862640"/>
    <lineage>
        <taxon>Eukaryota</taxon>
        <taxon>Viridiplantae</taxon>
        <taxon>Streptophyta</taxon>
        <taxon>Embryophyta</taxon>
        <taxon>Tracheophyta</taxon>
        <taxon>Spermatophyta</taxon>
        <taxon>Magnoliopsida</taxon>
        <taxon>eudicotyledons</taxon>
        <taxon>Gunneridae</taxon>
        <taxon>Pentapetalae</taxon>
        <taxon>rosids</taxon>
        <taxon>fabids</taxon>
        <taxon>Malpighiales</taxon>
        <taxon>Erythroxylaceae</taxon>
        <taxon>Erythroxylum</taxon>
    </lineage>
</organism>
<evidence type="ECO:0000256" key="1">
    <source>
        <dbReference type="ARBA" id="ARBA00023027"/>
    </source>
</evidence>